<evidence type="ECO:0000313" key="1">
    <source>
        <dbReference type="EMBL" id="TFK45677.1"/>
    </source>
</evidence>
<gene>
    <name evidence="1" type="ORF">OE88DRAFT_1715298</name>
</gene>
<name>A0A5C3MLC1_9AGAM</name>
<organism evidence="1 2">
    <name type="scientific">Heliocybe sulcata</name>
    <dbReference type="NCBI Taxonomy" id="5364"/>
    <lineage>
        <taxon>Eukaryota</taxon>
        <taxon>Fungi</taxon>
        <taxon>Dikarya</taxon>
        <taxon>Basidiomycota</taxon>
        <taxon>Agaricomycotina</taxon>
        <taxon>Agaricomycetes</taxon>
        <taxon>Gloeophyllales</taxon>
        <taxon>Gloeophyllaceae</taxon>
        <taxon>Heliocybe</taxon>
    </lineage>
</organism>
<protein>
    <submittedName>
        <fullName evidence="1">Uncharacterized protein</fullName>
    </submittedName>
</protein>
<dbReference type="AlphaFoldDB" id="A0A5C3MLC1"/>
<reference evidence="1 2" key="1">
    <citation type="journal article" date="2019" name="Nat. Ecol. Evol.">
        <title>Megaphylogeny resolves global patterns of mushroom evolution.</title>
        <authorList>
            <person name="Varga T."/>
            <person name="Krizsan K."/>
            <person name="Foldi C."/>
            <person name="Dima B."/>
            <person name="Sanchez-Garcia M."/>
            <person name="Sanchez-Ramirez S."/>
            <person name="Szollosi G.J."/>
            <person name="Szarkandi J.G."/>
            <person name="Papp V."/>
            <person name="Albert L."/>
            <person name="Andreopoulos W."/>
            <person name="Angelini C."/>
            <person name="Antonin V."/>
            <person name="Barry K.W."/>
            <person name="Bougher N.L."/>
            <person name="Buchanan P."/>
            <person name="Buyck B."/>
            <person name="Bense V."/>
            <person name="Catcheside P."/>
            <person name="Chovatia M."/>
            <person name="Cooper J."/>
            <person name="Damon W."/>
            <person name="Desjardin D."/>
            <person name="Finy P."/>
            <person name="Geml J."/>
            <person name="Haridas S."/>
            <person name="Hughes K."/>
            <person name="Justo A."/>
            <person name="Karasinski D."/>
            <person name="Kautmanova I."/>
            <person name="Kiss B."/>
            <person name="Kocsube S."/>
            <person name="Kotiranta H."/>
            <person name="LaButti K.M."/>
            <person name="Lechner B.E."/>
            <person name="Liimatainen K."/>
            <person name="Lipzen A."/>
            <person name="Lukacs Z."/>
            <person name="Mihaltcheva S."/>
            <person name="Morgado L.N."/>
            <person name="Niskanen T."/>
            <person name="Noordeloos M.E."/>
            <person name="Ohm R.A."/>
            <person name="Ortiz-Santana B."/>
            <person name="Ovrebo C."/>
            <person name="Racz N."/>
            <person name="Riley R."/>
            <person name="Savchenko A."/>
            <person name="Shiryaev A."/>
            <person name="Soop K."/>
            <person name="Spirin V."/>
            <person name="Szebenyi C."/>
            <person name="Tomsovsky M."/>
            <person name="Tulloss R.E."/>
            <person name="Uehling J."/>
            <person name="Grigoriev I.V."/>
            <person name="Vagvolgyi C."/>
            <person name="Papp T."/>
            <person name="Martin F.M."/>
            <person name="Miettinen O."/>
            <person name="Hibbett D.S."/>
            <person name="Nagy L.G."/>
        </authorList>
    </citation>
    <scope>NUCLEOTIDE SEQUENCE [LARGE SCALE GENOMIC DNA]</scope>
    <source>
        <strain evidence="1 2">OMC1185</strain>
    </source>
</reference>
<proteinExistence type="predicted"/>
<evidence type="ECO:0000313" key="2">
    <source>
        <dbReference type="Proteomes" id="UP000305948"/>
    </source>
</evidence>
<dbReference type="Proteomes" id="UP000305948">
    <property type="component" value="Unassembled WGS sequence"/>
</dbReference>
<dbReference type="EMBL" id="ML213538">
    <property type="protein sequence ID" value="TFK45677.1"/>
    <property type="molecule type" value="Genomic_DNA"/>
</dbReference>
<dbReference type="OrthoDB" id="2669721at2759"/>
<dbReference type="STRING" id="5364.A0A5C3MLC1"/>
<keyword evidence="2" id="KW-1185">Reference proteome</keyword>
<accession>A0A5C3MLC1</accession>
<sequence>MLTRSYKGSTNSYKKLQEVYKGSTRPVTRTSMELQAIYKSAFRATRAYKTTNQPNLEEFDDILCGNAYLTAVDLGNIKNEDMVLMHSADGAQLYKNKISNFWIYIWVICDILPDNLDPFLFPGLHHLSAILTPHGTVAGSDFEDLPVNLLQPSQEEYNRNLRQLKMANNPMQYKELRLETGICKPTIFSGITQSFGSPKVFGIDIMHLPALNIPDLLIPLWCGTLKCPCEDKSTWDWAILKGSIWIDHGAAVANTQPYLPTLFRRTPRNHAKKISSGYKAIEYMNYIYALGPTLFYGILPLRYWQNFCRLVYGIRILCQWSITIAKVHAAHDMLITWEDEYEHIYYQRSES</sequence>